<evidence type="ECO:0000313" key="4">
    <source>
        <dbReference type="Proteomes" id="UP000051568"/>
    </source>
</evidence>
<keyword evidence="4" id="KW-1185">Reference proteome</keyword>
<dbReference type="Proteomes" id="UP000051568">
    <property type="component" value="Unassembled WGS sequence"/>
</dbReference>
<dbReference type="PANTHER" id="PTHR43283:SF11">
    <property type="entry name" value="BETA-LACTAMASE-RELATED DOMAIN-CONTAINING PROTEIN"/>
    <property type="match status" value="1"/>
</dbReference>
<dbReference type="OrthoDB" id="9803467at2"/>
<dbReference type="PATRIC" id="fig|319652.3.peg.1226"/>
<proteinExistence type="predicted"/>
<dbReference type="Pfam" id="PF00144">
    <property type="entry name" value="Beta-lactamase"/>
    <property type="match status" value="1"/>
</dbReference>
<dbReference type="Gene3D" id="3.40.710.10">
    <property type="entry name" value="DD-peptidase/beta-lactamase superfamily"/>
    <property type="match status" value="1"/>
</dbReference>
<dbReference type="InterPro" id="IPR001466">
    <property type="entry name" value="Beta-lactam-related"/>
</dbReference>
<dbReference type="InterPro" id="IPR012338">
    <property type="entry name" value="Beta-lactam/transpept-like"/>
</dbReference>
<dbReference type="RefSeq" id="WP_057750173.1">
    <property type="nucleotide sequence ID" value="NZ_BJVH01000002.1"/>
</dbReference>
<dbReference type="STRING" id="319652.IV80_GL001213"/>
<sequence length="334" mass="37817">MQNQYQHIAKQIEKMVTDKIVPGVSYAIIDHDRIVKNVLGEAEIKPHHEKLRPEMIYDVASLTKVVGTEILIGQLVEANQLSYDQPVVEILPQFFDSRVTIRHLLTHTSGITGYIPHRNELGTRELLRAIYTLKIGPDFNQKVVYSDLNYIFLGLIVERLLHVPVQTAIKKKVLEPLNLRHSTFHPDPLSCVPTEWTLQTGLTRGMVHDPKARILGAHCGSAGLFSTLNDLTQFVSWLLAPEKQPGVLKKQTVNALFANQTANSNLTRSFGWGLIKQSDHWILKHSGFTGTMLLVDAVQHRGLIFLSNRVHPTAKNQIYFKYRQAVIEAFLQNN</sequence>
<keyword evidence="1" id="KW-0378">Hydrolase</keyword>
<protein>
    <submittedName>
        <fullName evidence="3">Beta-lactamase family protein</fullName>
    </submittedName>
</protein>
<gene>
    <name evidence="3" type="ORF">IV80_GL001213</name>
</gene>
<name>A0A0R2ING4_9LACO</name>
<accession>A0A0R2ING4</accession>
<dbReference type="InterPro" id="IPR050789">
    <property type="entry name" value="Diverse_Enzym_Activities"/>
</dbReference>
<dbReference type="AlphaFoldDB" id="A0A0R2ING4"/>
<dbReference type="SUPFAM" id="SSF56601">
    <property type="entry name" value="beta-lactamase/transpeptidase-like"/>
    <property type="match status" value="1"/>
</dbReference>
<dbReference type="GO" id="GO:0016787">
    <property type="term" value="F:hydrolase activity"/>
    <property type="evidence" value="ECO:0007669"/>
    <property type="project" value="UniProtKB-KW"/>
</dbReference>
<evidence type="ECO:0000313" key="3">
    <source>
        <dbReference type="EMBL" id="KRN66624.1"/>
    </source>
</evidence>
<dbReference type="PANTHER" id="PTHR43283">
    <property type="entry name" value="BETA-LACTAMASE-RELATED"/>
    <property type="match status" value="1"/>
</dbReference>
<evidence type="ECO:0000259" key="2">
    <source>
        <dbReference type="Pfam" id="PF00144"/>
    </source>
</evidence>
<comment type="caution">
    <text evidence="3">The sequence shown here is derived from an EMBL/GenBank/DDBJ whole genome shotgun (WGS) entry which is preliminary data.</text>
</comment>
<dbReference type="EMBL" id="JQBR01000004">
    <property type="protein sequence ID" value="KRN66624.1"/>
    <property type="molecule type" value="Genomic_DNA"/>
</dbReference>
<evidence type="ECO:0000256" key="1">
    <source>
        <dbReference type="ARBA" id="ARBA00022801"/>
    </source>
</evidence>
<feature type="domain" description="Beta-lactamase-related" evidence="2">
    <location>
        <begin position="10"/>
        <end position="316"/>
    </location>
</feature>
<reference evidence="3 4" key="1">
    <citation type="journal article" date="2015" name="Genome Announc.">
        <title>Expanding the biotechnology potential of lactobacilli through comparative genomics of 213 strains and associated genera.</title>
        <authorList>
            <person name="Sun Z."/>
            <person name="Harris H.M."/>
            <person name="McCann A."/>
            <person name="Guo C."/>
            <person name="Argimon S."/>
            <person name="Zhang W."/>
            <person name="Yang X."/>
            <person name="Jeffery I.B."/>
            <person name="Cooney J.C."/>
            <person name="Kagawa T.F."/>
            <person name="Liu W."/>
            <person name="Song Y."/>
            <person name="Salvetti E."/>
            <person name="Wrobel A."/>
            <person name="Rasinkangas P."/>
            <person name="Parkhill J."/>
            <person name="Rea M.C."/>
            <person name="O'Sullivan O."/>
            <person name="Ritari J."/>
            <person name="Douillard F.P."/>
            <person name="Paul Ross R."/>
            <person name="Yang R."/>
            <person name="Briner A.E."/>
            <person name="Felis G.E."/>
            <person name="de Vos W.M."/>
            <person name="Barrangou R."/>
            <person name="Klaenhammer T.R."/>
            <person name="Caufield P.W."/>
            <person name="Cui Y."/>
            <person name="Zhang H."/>
            <person name="O'Toole P.W."/>
        </authorList>
    </citation>
    <scope>NUCLEOTIDE SEQUENCE [LARGE SCALE GENOMIC DNA]</scope>
    <source>
        <strain evidence="3 4">DSM 17757</strain>
    </source>
</reference>
<organism evidence="3 4">
    <name type="scientific">Pediococcus cellicola</name>
    <dbReference type="NCBI Taxonomy" id="319652"/>
    <lineage>
        <taxon>Bacteria</taxon>
        <taxon>Bacillati</taxon>
        <taxon>Bacillota</taxon>
        <taxon>Bacilli</taxon>
        <taxon>Lactobacillales</taxon>
        <taxon>Lactobacillaceae</taxon>
        <taxon>Pediococcus</taxon>
    </lineage>
</organism>